<dbReference type="Proteomes" id="UP000024635">
    <property type="component" value="Unassembled WGS sequence"/>
</dbReference>
<name>A0A016TNI9_9BILA</name>
<evidence type="ECO:0000313" key="3">
    <source>
        <dbReference type="Proteomes" id="UP000024635"/>
    </source>
</evidence>
<evidence type="ECO:0000313" key="2">
    <source>
        <dbReference type="EMBL" id="EYC04291.1"/>
    </source>
</evidence>
<dbReference type="InterPro" id="IPR045860">
    <property type="entry name" value="Snake_toxin-like_sf"/>
</dbReference>
<keyword evidence="3" id="KW-1185">Reference proteome</keyword>
<dbReference type="SUPFAM" id="SSF57302">
    <property type="entry name" value="Snake toxin-like"/>
    <property type="match status" value="1"/>
</dbReference>
<reference evidence="3" key="1">
    <citation type="journal article" date="2015" name="Nat. Genet.">
        <title>The genome and transcriptome of the zoonotic hookworm Ancylostoma ceylanicum identify infection-specific gene families.</title>
        <authorList>
            <person name="Schwarz E.M."/>
            <person name="Hu Y."/>
            <person name="Antoshechkin I."/>
            <person name="Miller M.M."/>
            <person name="Sternberg P.W."/>
            <person name="Aroian R.V."/>
        </authorList>
    </citation>
    <scope>NUCLEOTIDE SEQUENCE</scope>
    <source>
        <strain evidence="3">HY135</strain>
    </source>
</reference>
<accession>A0A016TNI9</accession>
<feature type="signal peptide" evidence="1">
    <location>
        <begin position="1"/>
        <end position="23"/>
    </location>
</feature>
<dbReference type="AlphaFoldDB" id="A0A016TNI9"/>
<keyword evidence="1" id="KW-0732">Signal</keyword>
<dbReference type="EMBL" id="JARK01001424">
    <property type="protein sequence ID" value="EYC04291.1"/>
    <property type="molecule type" value="Genomic_DNA"/>
</dbReference>
<gene>
    <name evidence="2" type="primary">Acey_s0088.g2123</name>
    <name evidence="2" type="ORF">Y032_0088g2123</name>
</gene>
<evidence type="ECO:0000256" key="1">
    <source>
        <dbReference type="SAM" id="SignalP"/>
    </source>
</evidence>
<evidence type="ECO:0008006" key="4">
    <source>
        <dbReference type="Google" id="ProtNLM"/>
    </source>
</evidence>
<proteinExistence type="predicted"/>
<comment type="caution">
    <text evidence="2">The sequence shown here is derived from an EMBL/GenBank/DDBJ whole genome shotgun (WGS) entry which is preliminary data.</text>
</comment>
<feature type="chain" id="PRO_5001491276" description="ET module" evidence="1">
    <location>
        <begin position="24"/>
        <end position="119"/>
    </location>
</feature>
<dbReference type="PANTHER" id="PTHR34721">
    <property type="entry name" value="PROTEIN CBG09734"/>
    <property type="match status" value="1"/>
</dbReference>
<sequence length="119" mass="12349">MPSAMAFLRFVALFAVLIAGAYALQCYSQQTNGVDKPTNKLDCASLKSKYCIKSYVSANGVSSASYGCAPDASCSSSGCTSPIKGATVCCCNSDFCNSSPMFSVIPAMIPLAVIKLIGF</sequence>
<protein>
    <recommendedName>
        <fullName evidence="4">ET module</fullName>
    </recommendedName>
</protein>
<dbReference type="OrthoDB" id="8669907at2759"/>
<organism evidence="2 3">
    <name type="scientific">Ancylostoma ceylanicum</name>
    <dbReference type="NCBI Taxonomy" id="53326"/>
    <lineage>
        <taxon>Eukaryota</taxon>
        <taxon>Metazoa</taxon>
        <taxon>Ecdysozoa</taxon>
        <taxon>Nematoda</taxon>
        <taxon>Chromadorea</taxon>
        <taxon>Rhabditida</taxon>
        <taxon>Rhabditina</taxon>
        <taxon>Rhabditomorpha</taxon>
        <taxon>Strongyloidea</taxon>
        <taxon>Ancylostomatidae</taxon>
        <taxon>Ancylostomatinae</taxon>
        <taxon>Ancylostoma</taxon>
    </lineage>
</organism>
<dbReference type="PANTHER" id="PTHR34721:SF2">
    <property type="entry name" value="UPAR_LY6 DOMAIN-CONTAINING PROTEIN"/>
    <property type="match status" value="1"/>
</dbReference>